<gene>
    <name evidence="1" type="ORF">Q0590_06025</name>
</gene>
<evidence type="ECO:0008006" key="3">
    <source>
        <dbReference type="Google" id="ProtNLM"/>
    </source>
</evidence>
<accession>A0ABT8R3L5</accession>
<name>A0ABT8R3L5_9BACT</name>
<organism evidence="1 2">
    <name type="scientific">Rhodocytophaga aerolata</name>
    <dbReference type="NCBI Taxonomy" id="455078"/>
    <lineage>
        <taxon>Bacteria</taxon>
        <taxon>Pseudomonadati</taxon>
        <taxon>Bacteroidota</taxon>
        <taxon>Cytophagia</taxon>
        <taxon>Cytophagales</taxon>
        <taxon>Rhodocytophagaceae</taxon>
        <taxon>Rhodocytophaga</taxon>
    </lineage>
</organism>
<dbReference type="Proteomes" id="UP001168528">
    <property type="component" value="Unassembled WGS sequence"/>
</dbReference>
<dbReference type="Gene3D" id="3.40.1000.10">
    <property type="entry name" value="Mog1/PsbP, alpha/beta/alpha sandwich"/>
    <property type="match status" value="1"/>
</dbReference>
<evidence type="ECO:0000313" key="1">
    <source>
        <dbReference type="EMBL" id="MDO1445798.1"/>
    </source>
</evidence>
<reference evidence="1" key="1">
    <citation type="submission" date="2023-07" db="EMBL/GenBank/DDBJ databases">
        <title>The genome sequence of Rhodocytophaga aerolata KACC 12507.</title>
        <authorList>
            <person name="Zhang X."/>
        </authorList>
    </citation>
    <scope>NUCLEOTIDE SEQUENCE</scope>
    <source>
        <strain evidence="1">KACC 12507</strain>
    </source>
</reference>
<sequence>MKQLFTLLAFFICINLYGQAKLSEKKAGHVYYLGIPDYMLKTYDLNDVASLQYKNAAKEAYTIVIDDSKEQLEALGIKYIDSEDFLNSFLEDYNKDAKNRKVTSVKKFDANGNHCAQVEHTWQDEENNELYMLITVVESKTHYYKIMSWTLGKFKNTFKSDYATIAKSLRD</sequence>
<dbReference type="RefSeq" id="WP_302036597.1">
    <property type="nucleotide sequence ID" value="NZ_JAUKPO010000002.1"/>
</dbReference>
<dbReference type="EMBL" id="JAUKPO010000002">
    <property type="protein sequence ID" value="MDO1445798.1"/>
    <property type="molecule type" value="Genomic_DNA"/>
</dbReference>
<evidence type="ECO:0000313" key="2">
    <source>
        <dbReference type="Proteomes" id="UP001168528"/>
    </source>
</evidence>
<comment type="caution">
    <text evidence="1">The sequence shown here is derived from an EMBL/GenBank/DDBJ whole genome shotgun (WGS) entry which is preliminary data.</text>
</comment>
<protein>
    <recommendedName>
        <fullName evidence="3">DUF4252 domain-containing protein</fullName>
    </recommendedName>
</protein>
<keyword evidence="2" id="KW-1185">Reference proteome</keyword>
<proteinExistence type="predicted"/>